<proteinExistence type="inferred from homology"/>
<feature type="domain" description="SusD-like N-terminal" evidence="7">
    <location>
        <begin position="61"/>
        <end position="243"/>
    </location>
</feature>
<evidence type="ECO:0000313" key="9">
    <source>
        <dbReference type="Proteomes" id="UP000199138"/>
    </source>
</evidence>
<dbReference type="CDD" id="cd08977">
    <property type="entry name" value="SusD"/>
    <property type="match status" value="1"/>
</dbReference>
<evidence type="ECO:0000313" key="8">
    <source>
        <dbReference type="EMBL" id="SFU75551.1"/>
    </source>
</evidence>
<accession>A0A1I7IRS9</accession>
<evidence type="ECO:0000256" key="2">
    <source>
        <dbReference type="ARBA" id="ARBA00006275"/>
    </source>
</evidence>
<dbReference type="Pfam" id="PF07980">
    <property type="entry name" value="SusD_RagB"/>
    <property type="match status" value="1"/>
</dbReference>
<gene>
    <name evidence="8" type="ORF">SAMN05216480_12024</name>
</gene>
<sequence>MNMKKKRIYVISNPDKHWMKINKMVYLLGGLLLFLGSCSDFIEVEIPSTELSASQVFDSDESALLAATGMYITMMDNLGYFANKNTTLFAGLSADEFVNLSNDGAQAALYENNLLPSNAYVANQWSDMYKTIYQANALLAGLETSEMVSQELKDQLIGEGYFMRGFAHWYLTRFFGEVPYITGVNYELNSTVSRMPVAEVYTHLISDLEQAVALLPEDYSLSSGERIRPNRYAAQALLARVYLYQEDWQTAYDTAGEIIGADSLYELVDIGDVFHPNNSEAIWQLYPVIEGFNTIEGYSFTCCVTSNFSLSASLVAAFESGDTRFSTWVASMVLGGETYYYPYKYQVSFSPAVEEYYTVFRLAEIYLIQAEAAAHLSMNAEAVALLNAIRGRAGLEALDLVSSEDILDAVMQERRVELFAEWGHRWFDLQRSGNTTPLESKADLQETDFWYPIPESERLLNPNLTQNDGY</sequence>
<keyword evidence="3" id="KW-0732">Signal</keyword>
<dbReference type="GO" id="GO:0009279">
    <property type="term" value="C:cell outer membrane"/>
    <property type="evidence" value="ECO:0007669"/>
    <property type="project" value="UniProtKB-SubCell"/>
</dbReference>
<dbReference type="EMBL" id="FPBK01000020">
    <property type="protein sequence ID" value="SFU75551.1"/>
    <property type="molecule type" value="Genomic_DNA"/>
</dbReference>
<keyword evidence="4" id="KW-0472">Membrane</keyword>
<dbReference type="SUPFAM" id="SSF48452">
    <property type="entry name" value="TPR-like"/>
    <property type="match status" value="1"/>
</dbReference>
<organism evidence="8 9">
    <name type="scientific">Pustulibacterium marinum</name>
    <dbReference type="NCBI Taxonomy" id="1224947"/>
    <lineage>
        <taxon>Bacteria</taxon>
        <taxon>Pseudomonadati</taxon>
        <taxon>Bacteroidota</taxon>
        <taxon>Flavobacteriia</taxon>
        <taxon>Flavobacteriales</taxon>
        <taxon>Flavobacteriaceae</taxon>
        <taxon>Pustulibacterium</taxon>
    </lineage>
</organism>
<keyword evidence="9" id="KW-1185">Reference proteome</keyword>
<evidence type="ECO:0000256" key="3">
    <source>
        <dbReference type="ARBA" id="ARBA00022729"/>
    </source>
</evidence>
<dbReference type="InterPro" id="IPR012944">
    <property type="entry name" value="SusD_RagB_dom"/>
</dbReference>
<dbReference type="OrthoDB" id="621570at2"/>
<evidence type="ECO:0000259" key="7">
    <source>
        <dbReference type="Pfam" id="PF14322"/>
    </source>
</evidence>
<comment type="similarity">
    <text evidence="2">Belongs to the SusD family.</text>
</comment>
<dbReference type="STRING" id="1224947.SAMN05216480_12024"/>
<feature type="domain" description="RagB/SusD" evidence="6">
    <location>
        <begin position="338"/>
        <end position="470"/>
    </location>
</feature>
<evidence type="ECO:0000256" key="1">
    <source>
        <dbReference type="ARBA" id="ARBA00004442"/>
    </source>
</evidence>
<dbReference type="Proteomes" id="UP000199138">
    <property type="component" value="Unassembled WGS sequence"/>
</dbReference>
<evidence type="ECO:0000256" key="5">
    <source>
        <dbReference type="ARBA" id="ARBA00023237"/>
    </source>
</evidence>
<comment type="subcellular location">
    <subcellularLocation>
        <location evidence="1">Cell outer membrane</location>
    </subcellularLocation>
</comment>
<evidence type="ECO:0000256" key="4">
    <source>
        <dbReference type="ARBA" id="ARBA00023136"/>
    </source>
</evidence>
<dbReference type="InterPro" id="IPR033985">
    <property type="entry name" value="SusD-like_N"/>
</dbReference>
<evidence type="ECO:0000259" key="6">
    <source>
        <dbReference type="Pfam" id="PF07980"/>
    </source>
</evidence>
<reference evidence="8 9" key="1">
    <citation type="submission" date="2016-10" db="EMBL/GenBank/DDBJ databases">
        <authorList>
            <person name="de Groot N.N."/>
        </authorList>
    </citation>
    <scope>NUCLEOTIDE SEQUENCE [LARGE SCALE GENOMIC DNA]</scope>
    <source>
        <strain evidence="8 9">CGMCC 1.12333</strain>
    </source>
</reference>
<dbReference type="Gene3D" id="1.25.40.390">
    <property type="match status" value="1"/>
</dbReference>
<dbReference type="AlphaFoldDB" id="A0A1I7IRS9"/>
<dbReference type="InterPro" id="IPR011990">
    <property type="entry name" value="TPR-like_helical_dom_sf"/>
</dbReference>
<name>A0A1I7IRS9_9FLAO</name>
<keyword evidence="5" id="KW-0998">Cell outer membrane</keyword>
<protein>
    <submittedName>
        <fullName evidence="8">SusD family protein</fullName>
    </submittedName>
</protein>
<dbReference type="Pfam" id="PF14322">
    <property type="entry name" value="SusD-like_3"/>
    <property type="match status" value="1"/>
</dbReference>